<feature type="region of interest" description="Disordered" evidence="1">
    <location>
        <begin position="32"/>
        <end position="117"/>
    </location>
</feature>
<evidence type="ECO:0000256" key="1">
    <source>
        <dbReference type="SAM" id="MobiDB-lite"/>
    </source>
</evidence>
<evidence type="ECO:0000313" key="2">
    <source>
        <dbReference type="EMBL" id="CAD8425785.1"/>
    </source>
</evidence>
<name>A0A7S0GKL2_9STRA</name>
<dbReference type="AlphaFoldDB" id="A0A7S0GKL2"/>
<feature type="compositionally biased region" description="Basic and acidic residues" evidence="1">
    <location>
        <begin position="32"/>
        <end position="46"/>
    </location>
</feature>
<reference evidence="2" key="1">
    <citation type="submission" date="2021-01" db="EMBL/GenBank/DDBJ databases">
        <authorList>
            <person name="Corre E."/>
            <person name="Pelletier E."/>
            <person name="Niang G."/>
            <person name="Scheremetjew M."/>
            <person name="Finn R."/>
            <person name="Kale V."/>
            <person name="Holt S."/>
            <person name="Cochrane G."/>
            <person name="Meng A."/>
            <person name="Brown T."/>
            <person name="Cohen L."/>
        </authorList>
    </citation>
    <scope>NUCLEOTIDE SEQUENCE</scope>
    <source>
        <strain evidence="2">CCAP1064/1</strain>
    </source>
</reference>
<organism evidence="2">
    <name type="scientific">Proboscia inermis</name>
    <dbReference type="NCBI Taxonomy" id="420281"/>
    <lineage>
        <taxon>Eukaryota</taxon>
        <taxon>Sar</taxon>
        <taxon>Stramenopiles</taxon>
        <taxon>Ochrophyta</taxon>
        <taxon>Bacillariophyta</taxon>
        <taxon>Coscinodiscophyceae</taxon>
        <taxon>Rhizosoleniophycidae</taxon>
        <taxon>Rhizosoleniales</taxon>
        <taxon>Rhizosoleniaceae</taxon>
        <taxon>Proboscia</taxon>
    </lineage>
</organism>
<protein>
    <submittedName>
        <fullName evidence="2">Uncharacterized protein</fullName>
    </submittedName>
</protein>
<gene>
    <name evidence="2" type="ORF">PINE0816_LOCUS21945</name>
</gene>
<sequence length="427" mass="49042">MEKLQSAHSPLAITAPTNFMVIVASAVADLQQKKENEESELKKEALSDIITSSTKLKAEPKPKPEGGSNILNQHNTDQKDDNVSEREQQEKALPQKAQITINEKNKKESEDNDDDENVPLLALKLVSTGADTSSNTTTTIECPTSPPLAENVSLKFWIELLHHISLTWGHVYKEASHFDHAWQWEILYSQHDKTRKRSSRYWLTPSTTPKRNNPRMPNVLIFEKIRFVLDQHIKFMENDDYYSQEALLDNTNNTSTMCSSNLDNNTNNDTRELITHLISPQTTGLYDALLALLQTKVLTYSKDQKRVVLADQWFRHVSCYGSDCSGVMEGFLDEVLYPQLREETGCGINKDNNPHRINELVWTTLHKHWKLYVDEADEESGWVQGGGWILQGKSMKMTSDKWQELRKTFERDWNRNEETTIGVGRFF</sequence>
<accession>A0A7S0GKL2</accession>
<feature type="compositionally biased region" description="Basic and acidic residues" evidence="1">
    <location>
        <begin position="76"/>
        <end position="90"/>
    </location>
</feature>
<proteinExistence type="predicted"/>
<dbReference type="EMBL" id="HBEL01047339">
    <property type="protein sequence ID" value="CAD8425785.1"/>
    <property type="molecule type" value="Transcribed_RNA"/>
</dbReference>